<reference evidence="1 2" key="1">
    <citation type="journal article" date="2018" name="Nat. Ecol. Evol.">
        <title>Genomic signatures of mitonuclear coevolution across populations of Tigriopus californicus.</title>
        <authorList>
            <person name="Barreto F.S."/>
            <person name="Watson E.T."/>
            <person name="Lima T.G."/>
            <person name="Willett C.S."/>
            <person name="Edmands S."/>
            <person name="Li W."/>
            <person name="Burton R.S."/>
        </authorList>
    </citation>
    <scope>NUCLEOTIDE SEQUENCE [LARGE SCALE GENOMIC DNA]</scope>
    <source>
        <strain evidence="1 2">San Diego</strain>
    </source>
</reference>
<protein>
    <submittedName>
        <fullName evidence="1">Uncharacterized protein</fullName>
    </submittedName>
</protein>
<comment type="caution">
    <text evidence="1">The sequence shown here is derived from an EMBL/GenBank/DDBJ whole genome shotgun (WGS) entry which is preliminary data.</text>
</comment>
<proteinExistence type="predicted"/>
<gene>
    <name evidence="1" type="ORF">TCAL_16791</name>
</gene>
<sequence length="152" mass="18141">MSSFGESLNGNWSLVEYIASFDGKPIPPHNPYLCPESRMVWSPNANMDGMNVSQVSIEWPRIYQDVVQWTQHHNKSGVFFHEENVFSLWTMKIMEVVPDSHMLVFFCIDYTIWPGWNHRGFYILKRDPLSNQRVRRRLSKAAHRRMRIQYHR</sequence>
<keyword evidence="2" id="KW-1185">Reference proteome</keyword>
<organism evidence="1 2">
    <name type="scientific">Tigriopus californicus</name>
    <name type="common">Marine copepod</name>
    <dbReference type="NCBI Taxonomy" id="6832"/>
    <lineage>
        <taxon>Eukaryota</taxon>
        <taxon>Metazoa</taxon>
        <taxon>Ecdysozoa</taxon>
        <taxon>Arthropoda</taxon>
        <taxon>Crustacea</taxon>
        <taxon>Multicrustacea</taxon>
        <taxon>Hexanauplia</taxon>
        <taxon>Copepoda</taxon>
        <taxon>Harpacticoida</taxon>
        <taxon>Harpacticidae</taxon>
        <taxon>Tigriopus</taxon>
    </lineage>
</organism>
<dbReference type="SUPFAM" id="SSF50814">
    <property type="entry name" value="Lipocalins"/>
    <property type="match status" value="1"/>
</dbReference>
<dbReference type="AlphaFoldDB" id="A0A553PT98"/>
<dbReference type="EMBL" id="VCGU01000001">
    <property type="protein sequence ID" value="TRY80908.1"/>
    <property type="molecule type" value="Genomic_DNA"/>
</dbReference>
<evidence type="ECO:0000313" key="2">
    <source>
        <dbReference type="Proteomes" id="UP000318571"/>
    </source>
</evidence>
<evidence type="ECO:0000313" key="1">
    <source>
        <dbReference type="EMBL" id="TRY80908.1"/>
    </source>
</evidence>
<dbReference type="InterPro" id="IPR012674">
    <property type="entry name" value="Calycin"/>
</dbReference>
<name>A0A553PT98_TIGCA</name>
<accession>A0A553PT98</accession>
<dbReference type="Proteomes" id="UP000318571">
    <property type="component" value="Chromosome 12"/>
</dbReference>